<dbReference type="Pfam" id="PF01894">
    <property type="entry name" value="YjbQ"/>
    <property type="match status" value="1"/>
</dbReference>
<dbReference type="SUPFAM" id="SSF111038">
    <property type="entry name" value="YjbQ-like"/>
    <property type="match status" value="1"/>
</dbReference>
<accession>A0A2G9Y8M0</accession>
<comment type="similarity">
    <text evidence="1">Belongs to the UPF0047 family.</text>
</comment>
<comment type="caution">
    <text evidence="2">The sequence shown here is derived from an EMBL/GenBank/DDBJ whole genome shotgun (WGS) entry which is preliminary data.</text>
</comment>
<dbReference type="AlphaFoldDB" id="A0A2G9Y8M0"/>
<dbReference type="NCBIfam" id="TIGR00149">
    <property type="entry name" value="TIGR00149_YjbQ"/>
    <property type="match status" value="1"/>
</dbReference>
<organism evidence="2 3">
    <name type="scientific">bacterium (Candidatus Ratteibacteria) CG23_combo_of_CG06-09_8_20_14_all_48_7</name>
    <dbReference type="NCBI Taxonomy" id="2014292"/>
    <lineage>
        <taxon>Bacteria</taxon>
        <taxon>Candidatus Ratteibacteria</taxon>
    </lineage>
</organism>
<name>A0A2G9Y8M0_9BACT</name>
<evidence type="ECO:0000313" key="2">
    <source>
        <dbReference type="EMBL" id="PIP15550.1"/>
    </source>
</evidence>
<gene>
    <name evidence="2" type="ORF">COX46_05575</name>
</gene>
<evidence type="ECO:0000313" key="3">
    <source>
        <dbReference type="Proteomes" id="UP000230392"/>
    </source>
</evidence>
<dbReference type="EMBL" id="PCRF01000272">
    <property type="protein sequence ID" value="PIP15550.1"/>
    <property type="molecule type" value="Genomic_DNA"/>
</dbReference>
<dbReference type="InterPro" id="IPR035917">
    <property type="entry name" value="YjbQ-like_sf"/>
</dbReference>
<dbReference type="Gene3D" id="2.60.120.460">
    <property type="entry name" value="YjbQ-like"/>
    <property type="match status" value="1"/>
</dbReference>
<protein>
    <recommendedName>
        <fullName evidence="4">Secondary thiamine-phosphate synthase enzyme</fullName>
    </recommendedName>
</protein>
<dbReference type="Proteomes" id="UP000230392">
    <property type="component" value="Unassembled WGS sequence"/>
</dbReference>
<dbReference type="InterPro" id="IPR001602">
    <property type="entry name" value="UPF0047_YjbQ-like"/>
</dbReference>
<proteinExistence type="inferred from homology"/>
<dbReference type="PANTHER" id="PTHR30615">
    <property type="entry name" value="UNCHARACTERIZED PROTEIN YJBQ-RELATED"/>
    <property type="match status" value="1"/>
</dbReference>
<dbReference type="PROSITE" id="PS01314">
    <property type="entry name" value="UPF0047"/>
    <property type="match status" value="1"/>
</dbReference>
<dbReference type="PANTHER" id="PTHR30615:SF8">
    <property type="entry name" value="UPF0047 PROTEIN C4A8.02C"/>
    <property type="match status" value="1"/>
</dbReference>
<dbReference type="PIRSF" id="PIRSF004681">
    <property type="entry name" value="UCP004681"/>
    <property type="match status" value="1"/>
</dbReference>
<evidence type="ECO:0008006" key="4">
    <source>
        <dbReference type="Google" id="ProtNLM"/>
    </source>
</evidence>
<reference evidence="2 3" key="1">
    <citation type="submission" date="2017-09" db="EMBL/GenBank/DDBJ databases">
        <title>Depth-based differentiation of microbial function through sediment-hosted aquifers and enrichment of novel symbionts in the deep terrestrial subsurface.</title>
        <authorList>
            <person name="Probst A.J."/>
            <person name="Ladd B."/>
            <person name="Jarett J.K."/>
            <person name="Geller-Mcgrath D.E."/>
            <person name="Sieber C.M."/>
            <person name="Emerson J.B."/>
            <person name="Anantharaman K."/>
            <person name="Thomas B.C."/>
            <person name="Malmstrom R."/>
            <person name="Stieglmeier M."/>
            <person name="Klingl A."/>
            <person name="Woyke T."/>
            <person name="Ryan C.M."/>
            <person name="Banfield J.F."/>
        </authorList>
    </citation>
    <scope>NUCLEOTIDE SEQUENCE [LARGE SCALE GENOMIC DNA]</scope>
    <source>
        <strain evidence="2">CG23_combo_of_CG06-09_8_20_14_all_48_7</strain>
    </source>
</reference>
<sequence>MEMIQVKTGARQEFVEVTREVQKKVQEKGWQDGVLFLFVPHTTAGIFINEHADPDVAEDIGTMADKMVPSAFPYQHSEGNSPGHIKSVLFGSSLYVIVEQGSLQLGTWQGIFFAEFDGPRSRTLRLKFLPSI</sequence>
<evidence type="ECO:0000256" key="1">
    <source>
        <dbReference type="ARBA" id="ARBA00005534"/>
    </source>
</evidence>